<dbReference type="SUPFAM" id="SSF89447">
    <property type="entry name" value="AbrB/MazE/MraZ-like"/>
    <property type="match status" value="1"/>
</dbReference>
<accession>X1FHB6</accession>
<dbReference type="Pfam" id="PF04014">
    <property type="entry name" value="MazE_antitoxin"/>
    <property type="match status" value="1"/>
</dbReference>
<gene>
    <name evidence="2" type="ORF">S03H2_04369</name>
</gene>
<name>X1FHB6_9ZZZZ</name>
<dbReference type="PANTHER" id="PTHR34860:SF7">
    <property type="entry name" value="TRANSCRIPTION REGULATOR, SPOVT_ABRB FAMILY"/>
    <property type="match status" value="1"/>
</dbReference>
<reference evidence="2" key="1">
    <citation type="journal article" date="2014" name="Front. Microbiol.">
        <title>High frequency of phylogenetically diverse reductive dehalogenase-homologous genes in deep subseafloor sedimentary metagenomes.</title>
        <authorList>
            <person name="Kawai M."/>
            <person name="Futagami T."/>
            <person name="Toyoda A."/>
            <person name="Takaki Y."/>
            <person name="Nishi S."/>
            <person name="Hori S."/>
            <person name="Arai W."/>
            <person name="Tsubouchi T."/>
            <person name="Morono Y."/>
            <person name="Uchiyama I."/>
            <person name="Ito T."/>
            <person name="Fujiyama A."/>
            <person name="Inagaki F."/>
            <person name="Takami H."/>
        </authorList>
    </citation>
    <scope>NUCLEOTIDE SEQUENCE</scope>
    <source>
        <strain evidence="2">Expedition CK06-06</strain>
    </source>
</reference>
<dbReference type="SMART" id="SM00966">
    <property type="entry name" value="SpoVT_AbrB"/>
    <property type="match status" value="1"/>
</dbReference>
<dbReference type="GO" id="GO:0003677">
    <property type="term" value="F:DNA binding"/>
    <property type="evidence" value="ECO:0007669"/>
    <property type="project" value="InterPro"/>
</dbReference>
<protein>
    <recommendedName>
        <fullName evidence="1">SpoVT-AbrB domain-containing protein</fullName>
    </recommendedName>
</protein>
<evidence type="ECO:0000259" key="1">
    <source>
        <dbReference type="PROSITE" id="PS51740"/>
    </source>
</evidence>
<dbReference type="AlphaFoldDB" id="X1FHB6"/>
<dbReference type="PANTHER" id="PTHR34860">
    <property type="entry name" value="REPRESSOR-LIKE PROTEIN SSO7C3"/>
    <property type="match status" value="1"/>
</dbReference>
<dbReference type="InterPro" id="IPR037914">
    <property type="entry name" value="SpoVT-AbrB_sf"/>
</dbReference>
<feature type="domain" description="SpoVT-AbrB" evidence="1">
    <location>
        <begin position="2"/>
        <end position="47"/>
    </location>
</feature>
<dbReference type="NCBIfam" id="TIGR01439">
    <property type="entry name" value="lp_hng_hel_AbrB"/>
    <property type="match status" value="1"/>
</dbReference>
<evidence type="ECO:0000313" key="2">
    <source>
        <dbReference type="EMBL" id="GAH20183.1"/>
    </source>
</evidence>
<dbReference type="EMBL" id="BARU01001724">
    <property type="protein sequence ID" value="GAH20183.1"/>
    <property type="molecule type" value="Genomic_DNA"/>
</dbReference>
<sequence length="79" mass="9319">MIIKRKIGPKGQVVIPKDVREMLNIKPGSNVLIEVFENEIRIKPASNEQDFLEKFLETPKKLTKKIDFKKLYDEQYNRS</sequence>
<dbReference type="Gene3D" id="2.10.260.10">
    <property type="match status" value="1"/>
</dbReference>
<organism evidence="2">
    <name type="scientific">marine sediment metagenome</name>
    <dbReference type="NCBI Taxonomy" id="412755"/>
    <lineage>
        <taxon>unclassified sequences</taxon>
        <taxon>metagenomes</taxon>
        <taxon>ecological metagenomes</taxon>
    </lineage>
</organism>
<proteinExistence type="predicted"/>
<dbReference type="PROSITE" id="PS51740">
    <property type="entry name" value="SPOVT_ABRB"/>
    <property type="match status" value="1"/>
</dbReference>
<dbReference type="InterPro" id="IPR052975">
    <property type="entry name" value="Repressor-like_regulatory"/>
</dbReference>
<dbReference type="InterPro" id="IPR007159">
    <property type="entry name" value="SpoVT-AbrB_dom"/>
</dbReference>
<comment type="caution">
    <text evidence="2">The sequence shown here is derived from an EMBL/GenBank/DDBJ whole genome shotgun (WGS) entry which is preliminary data.</text>
</comment>